<comment type="catalytic activity">
    <reaction evidence="1">
        <text>ATP + protein L-histidine = ADP + protein N-phospho-L-histidine.</text>
        <dbReference type="EC" id="2.7.13.3"/>
    </reaction>
</comment>
<dbReference type="SMART" id="SM00388">
    <property type="entry name" value="HisKA"/>
    <property type="match status" value="1"/>
</dbReference>
<keyword evidence="9" id="KW-1185">Reference proteome</keyword>
<name>A0ABN8HEH5_9BACT</name>
<keyword evidence="8" id="KW-0808">Transferase</keyword>
<dbReference type="Pfam" id="PF00072">
    <property type="entry name" value="Response_reg"/>
    <property type="match status" value="2"/>
</dbReference>
<dbReference type="Gene3D" id="3.40.50.2300">
    <property type="match status" value="2"/>
</dbReference>
<dbReference type="CDD" id="cd17546">
    <property type="entry name" value="REC_hyHK_CKI1_RcsC-like"/>
    <property type="match status" value="1"/>
</dbReference>
<keyword evidence="5" id="KW-0175">Coiled coil</keyword>
<dbReference type="InterPro" id="IPR003661">
    <property type="entry name" value="HisK_dim/P_dom"/>
</dbReference>
<dbReference type="SUPFAM" id="SSF52172">
    <property type="entry name" value="CheY-like"/>
    <property type="match status" value="2"/>
</dbReference>
<dbReference type="InterPro" id="IPR011006">
    <property type="entry name" value="CheY-like_superfamily"/>
</dbReference>
<dbReference type="PANTHER" id="PTHR45339:SF5">
    <property type="entry name" value="HISTIDINE KINASE"/>
    <property type="match status" value="1"/>
</dbReference>
<feature type="domain" description="Response regulatory" evidence="7">
    <location>
        <begin position="527"/>
        <end position="644"/>
    </location>
</feature>
<dbReference type="GO" id="GO:0004673">
    <property type="term" value="F:protein histidine kinase activity"/>
    <property type="evidence" value="ECO:0007669"/>
    <property type="project" value="UniProtKB-EC"/>
</dbReference>
<feature type="coiled-coil region" evidence="5">
    <location>
        <begin position="122"/>
        <end position="152"/>
    </location>
</feature>
<evidence type="ECO:0000256" key="1">
    <source>
        <dbReference type="ARBA" id="ARBA00000085"/>
    </source>
</evidence>
<proteinExistence type="predicted"/>
<dbReference type="InterPro" id="IPR003594">
    <property type="entry name" value="HATPase_dom"/>
</dbReference>
<evidence type="ECO:0000259" key="6">
    <source>
        <dbReference type="PROSITE" id="PS50109"/>
    </source>
</evidence>
<keyword evidence="8" id="KW-0418">Kinase</keyword>
<feature type="modified residue" description="4-aspartylphosphate" evidence="4">
    <location>
        <position position="56"/>
    </location>
</feature>
<reference evidence="8 9" key="1">
    <citation type="submission" date="2022-03" db="EMBL/GenBank/DDBJ databases">
        <authorList>
            <person name="Koch H."/>
        </authorList>
    </citation>
    <scope>NUCLEOTIDE SEQUENCE [LARGE SCALE GENOMIC DNA]</scope>
    <source>
        <strain evidence="8 9">G1</strain>
    </source>
</reference>
<sequence>MEQNERPRILCIDDEEVNLRLYQAMFEQQYELLLLSGGERALETVESFDPDLLILDLMMPKIDGFEVLQQIRADQRHDLLPIVIATALNDKASRLKGLELGCTSFLSKPFDRIELAARIKNLVALHRTGRELQRAREQAEEANRAKSDFLSAVSHEIRTPMNGILGMASLLMDAPLTRTQREYVQTITASGTLLLDIINDILDFSKIESGTMTLEPVPFSLRKAIDEVTDLLAHQAATKGVELVVSFPPDLPRQVVGDFGKIRQVLLNLAGNALKFTRQGFVQIALSGTPLPDNRIAYTIAVRDTGCGIPEHLQGRLFEQFYQATSGPDRPPGTGLGLAISRRLVLLMEGDIGFESREGVGSTFWFSLPLPLHALGTAPEGKPVGQGHPALVIASLEEARLSCAALLSHLGFEPVVTTATPQCAEQESSLPSPLTGLLLISHDHTIDAFTAGPALAERFPETVRIVTVPPGLSVTADKLKASGFSAMVSRPVSESRLTGVLLECYAGDTAAGANNENDRARPFAGLRALIADDNVLNQRVVSMLLDRLGVTSNVTASGREALELFKLSPYDLIFMDCQMPDMDGLEATRRIREVEAGERRVFITALTGTDTEEERQRCREAGMNGFLPKPLHPQKLFELLENYCKFGIQDRL</sequence>
<dbReference type="Gene3D" id="1.10.287.130">
    <property type="match status" value="1"/>
</dbReference>
<evidence type="ECO:0000256" key="2">
    <source>
        <dbReference type="ARBA" id="ARBA00012438"/>
    </source>
</evidence>
<feature type="modified residue" description="4-aspartylphosphate" evidence="4">
    <location>
        <position position="576"/>
    </location>
</feature>
<dbReference type="SUPFAM" id="SSF47384">
    <property type="entry name" value="Homodimeric domain of signal transducing histidine kinase"/>
    <property type="match status" value="1"/>
</dbReference>
<dbReference type="EMBL" id="OW150024">
    <property type="protein sequence ID" value="CAH2031214.1"/>
    <property type="molecule type" value="Genomic_DNA"/>
</dbReference>
<evidence type="ECO:0000256" key="3">
    <source>
        <dbReference type="ARBA" id="ARBA00022553"/>
    </source>
</evidence>
<dbReference type="SMART" id="SM00448">
    <property type="entry name" value="REC"/>
    <property type="match status" value="2"/>
</dbReference>
<evidence type="ECO:0000256" key="4">
    <source>
        <dbReference type="PROSITE-ProRule" id="PRU00169"/>
    </source>
</evidence>
<evidence type="ECO:0000256" key="5">
    <source>
        <dbReference type="SAM" id="Coils"/>
    </source>
</evidence>
<feature type="domain" description="Histidine kinase" evidence="6">
    <location>
        <begin position="152"/>
        <end position="372"/>
    </location>
</feature>
<dbReference type="EC" id="2.7.13.3" evidence="2"/>
<evidence type="ECO:0000313" key="8">
    <source>
        <dbReference type="EMBL" id="CAH2031214.1"/>
    </source>
</evidence>
<dbReference type="CDD" id="cd16922">
    <property type="entry name" value="HATPase_EvgS-ArcB-TorS-like"/>
    <property type="match status" value="1"/>
</dbReference>
<dbReference type="SUPFAM" id="SSF55874">
    <property type="entry name" value="ATPase domain of HSP90 chaperone/DNA topoisomerase II/histidine kinase"/>
    <property type="match status" value="1"/>
</dbReference>
<dbReference type="InterPro" id="IPR036890">
    <property type="entry name" value="HATPase_C_sf"/>
</dbReference>
<protein>
    <recommendedName>
        <fullName evidence="2">histidine kinase</fullName>
        <ecNumber evidence="2">2.7.13.3</ecNumber>
    </recommendedName>
</protein>
<dbReference type="Pfam" id="PF00512">
    <property type="entry name" value="HisKA"/>
    <property type="match status" value="1"/>
</dbReference>
<dbReference type="CDD" id="cd00082">
    <property type="entry name" value="HisKA"/>
    <property type="match status" value="1"/>
</dbReference>
<dbReference type="Proteomes" id="UP001295463">
    <property type="component" value="Chromosome"/>
</dbReference>
<dbReference type="PROSITE" id="PS50109">
    <property type="entry name" value="HIS_KIN"/>
    <property type="match status" value="1"/>
</dbReference>
<dbReference type="SMART" id="SM00387">
    <property type="entry name" value="HATPase_c"/>
    <property type="match status" value="1"/>
</dbReference>
<dbReference type="Pfam" id="PF02518">
    <property type="entry name" value="HATPase_c"/>
    <property type="match status" value="1"/>
</dbReference>
<accession>A0ABN8HEH5</accession>
<organism evidence="8 9">
    <name type="scientific">Trichlorobacter ammonificans</name>
    <dbReference type="NCBI Taxonomy" id="2916410"/>
    <lineage>
        <taxon>Bacteria</taxon>
        <taxon>Pseudomonadati</taxon>
        <taxon>Thermodesulfobacteriota</taxon>
        <taxon>Desulfuromonadia</taxon>
        <taxon>Geobacterales</taxon>
        <taxon>Geobacteraceae</taxon>
        <taxon>Trichlorobacter</taxon>
    </lineage>
</organism>
<keyword evidence="3 4" id="KW-0597">Phosphoprotein</keyword>
<dbReference type="InterPro" id="IPR004358">
    <property type="entry name" value="Sig_transdc_His_kin-like_C"/>
</dbReference>
<dbReference type="PROSITE" id="PS50110">
    <property type="entry name" value="RESPONSE_REGULATORY"/>
    <property type="match status" value="2"/>
</dbReference>
<dbReference type="InterPro" id="IPR001789">
    <property type="entry name" value="Sig_transdc_resp-reg_receiver"/>
</dbReference>
<dbReference type="PRINTS" id="PR00344">
    <property type="entry name" value="BCTRLSENSOR"/>
</dbReference>
<dbReference type="Gene3D" id="3.30.565.10">
    <property type="entry name" value="Histidine kinase-like ATPase, C-terminal domain"/>
    <property type="match status" value="1"/>
</dbReference>
<evidence type="ECO:0000313" key="9">
    <source>
        <dbReference type="Proteomes" id="UP001295463"/>
    </source>
</evidence>
<dbReference type="InterPro" id="IPR005467">
    <property type="entry name" value="His_kinase_dom"/>
</dbReference>
<feature type="domain" description="Response regulatory" evidence="7">
    <location>
        <begin position="8"/>
        <end position="123"/>
    </location>
</feature>
<dbReference type="PANTHER" id="PTHR45339">
    <property type="entry name" value="HYBRID SIGNAL TRANSDUCTION HISTIDINE KINASE J"/>
    <property type="match status" value="1"/>
</dbReference>
<dbReference type="RefSeq" id="WP_305732050.1">
    <property type="nucleotide sequence ID" value="NZ_OW150024.1"/>
</dbReference>
<dbReference type="InterPro" id="IPR036097">
    <property type="entry name" value="HisK_dim/P_sf"/>
</dbReference>
<gene>
    <name evidence="8" type="ORF">GEAMG1_1384</name>
</gene>
<evidence type="ECO:0000259" key="7">
    <source>
        <dbReference type="PROSITE" id="PS50110"/>
    </source>
</evidence>